<feature type="non-terminal residue" evidence="1">
    <location>
        <position position="224"/>
    </location>
</feature>
<protein>
    <submittedName>
        <fullName evidence="1">Uncharacterized protein</fullName>
    </submittedName>
</protein>
<comment type="caution">
    <text evidence="1">The sequence shown here is derived from an EMBL/GenBank/DDBJ whole genome shotgun (WGS) entry which is preliminary data.</text>
</comment>
<evidence type="ECO:0000313" key="1">
    <source>
        <dbReference type="EMBL" id="GAH56503.1"/>
    </source>
</evidence>
<reference evidence="1" key="1">
    <citation type="journal article" date="2014" name="Front. Microbiol.">
        <title>High frequency of phylogenetically diverse reductive dehalogenase-homologous genes in deep subseafloor sedimentary metagenomes.</title>
        <authorList>
            <person name="Kawai M."/>
            <person name="Futagami T."/>
            <person name="Toyoda A."/>
            <person name="Takaki Y."/>
            <person name="Nishi S."/>
            <person name="Hori S."/>
            <person name="Arai W."/>
            <person name="Tsubouchi T."/>
            <person name="Morono Y."/>
            <person name="Uchiyama I."/>
            <person name="Ito T."/>
            <person name="Fujiyama A."/>
            <person name="Inagaki F."/>
            <person name="Takami H."/>
        </authorList>
    </citation>
    <scope>NUCLEOTIDE SEQUENCE</scope>
    <source>
        <strain evidence="1">Expedition CK06-06</strain>
    </source>
</reference>
<sequence length="224" mass="25035">MVSRLNRILPWFLIAALAIWIPAGRAQSPRSLNSDLLNLELLSDEDLAVLESLLDNPVNLNSATATDLWFLDDSLVSVVLVAMRSGPFNDWADLTQRTRLPPDRIQSLRQFVYITMDPGVQARLSARLVATGGDERIRTRLNLDGRQWAAQWVVQRDPGEYHLTDLSDLSVTIRGNSTRLALGSHRMTWGLGLVLADEFASPRGETLLRPTSRPVHLRPGYSNT</sequence>
<dbReference type="AlphaFoldDB" id="X1IG32"/>
<organism evidence="1">
    <name type="scientific">marine sediment metagenome</name>
    <dbReference type="NCBI Taxonomy" id="412755"/>
    <lineage>
        <taxon>unclassified sequences</taxon>
        <taxon>metagenomes</taxon>
        <taxon>ecological metagenomes</taxon>
    </lineage>
</organism>
<dbReference type="SUPFAM" id="SSF81585">
    <property type="entry name" value="PsbU/PolX domain-like"/>
    <property type="match status" value="1"/>
</dbReference>
<gene>
    <name evidence="1" type="ORF">S03H2_40423</name>
</gene>
<name>X1IG32_9ZZZZ</name>
<dbReference type="EMBL" id="BARU01025059">
    <property type="protein sequence ID" value="GAH56503.1"/>
    <property type="molecule type" value="Genomic_DNA"/>
</dbReference>
<proteinExistence type="predicted"/>
<accession>X1IG32</accession>